<name>A0A285L4L9_9NOCA</name>
<dbReference type="STRING" id="1379680.GCA_001612615_01302"/>
<dbReference type="SUPFAM" id="SSF46894">
    <property type="entry name" value="C-terminal effector domain of the bipartite response regulators"/>
    <property type="match status" value="1"/>
</dbReference>
<dbReference type="GO" id="GO:0000160">
    <property type="term" value="P:phosphorelay signal transduction system"/>
    <property type="evidence" value="ECO:0007669"/>
    <property type="project" value="InterPro"/>
</dbReference>
<dbReference type="Proteomes" id="UP000219565">
    <property type="component" value="Unassembled WGS sequence"/>
</dbReference>
<dbReference type="InterPro" id="IPR001789">
    <property type="entry name" value="Sig_transdc_resp-reg_receiver"/>
</dbReference>
<accession>A0A285L4L9</accession>
<dbReference type="PANTHER" id="PTHR43214:SF44">
    <property type="entry name" value="TWO-COMPONENT RESPONSE REGULATOR"/>
    <property type="match status" value="1"/>
</dbReference>
<dbReference type="CDD" id="cd06170">
    <property type="entry name" value="LuxR_C_like"/>
    <property type="match status" value="1"/>
</dbReference>
<sequence>MSGTARMRRTADVESAITDAVSECSAPRLVSVIPTNGLPQRVVHIQIVTDNFLTREMLCDFLNSEEDFTVVGDVSWNEAGYLAAAVRPDVIVLDNDEIGSATVRMVRSLTRACPGAAVAVLSSTGTETLLYDMLDAGVRCFLHKKISRSELVSAIRGIAAVEDQITVSVPRDFLTGAGANRGRLSAREEQVLRLVSEAMTNRQIANALSITEGTVKRHLRSIFDKLGAVSRIDAVNRYRAHIGQQDSA</sequence>
<proteinExistence type="predicted"/>
<feature type="domain" description="Response regulatory" evidence="4">
    <location>
        <begin position="44"/>
        <end position="159"/>
    </location>
</feature>
<dbReference type="EMBL" id="OBEG01000001">
    <property type="protein sequence ID" value="SNY79899.1"/>
    <property type="molecule type" value="Genomic_DNA"/>
</dbReference>
<protein>
    <submittedName>
        <fullName evidence="5">DNA-binding response regulator, NarL/FixJ family, contains REC and HTH domains</fullName>
    </submittedName>
</protein>
<keyword evidence="6" id="KW-1185">Reference proteome</keyword>
<keyword evidence="1 5" id="KW-0238">DNA-binding</keyword>
<dbReference type="PROSITE" id="PS50110">
    <property type="entry name" value="RESPONSE_REGULATORY"/>
    <property type="match status" value="1"/>
</dbReference>
<evidence type="ECO:0000256" key="1">
    <source>
        <dbReference type="ARBA" id="ARBA00023125"/>
    </source>
</evidence>
<dbReference type="InterPro" id="IPR039420">
    <property type="entry name" value="WalR-like"/>
</dbReference>
<dbReference type="SMART" id="SM00421">
    <property type="entry name" value="HTH_LUXR"/>
    <property type="match status" value="1"/>
</dbReference>
<dbReference type="PRINTS" id="PR00038">
    <property type="entry name" value="HTHLUXR"/>
</dbReference>
<feature type="modified residue" description="4-aspartylphosphate" evidence="2">
    <location>
        <position position="94"/>
    </location>
</feature>
<evidence type="ECO:0000259" key="4">
    <source>
        <dbReference type="PROSITE" id="PS50110"/>
    </source>
</evidence>
<dbReference type="GO" id="GO:0003677">
    <property type="term" value="F:DNA binding"/>
    <property type="evidence" value="ECO:0007669"/>
    <property type="project" value="UniProtKB-KW"/>
</dbReference>
<evidence type="ECO:0000313" key="5">
    <source>
        <dbReference type="EMBL" id="SNY79899.1"/>
    </source>
</evidence>
<dbReference type="PANTHER" id="PTHR43214">
    <property type="entry name" value="TWO-COMPONENT RESPONSE REGULATOR"/>
    <property type="match status" value="1"/>
</dbReference>
<dbReference type="Gene3D" id="3.40.50.2300">
    <property type="match status" value="1"/>
</dbReference>
<dbReference type="PROSITE" id="PS50043">
    <property type="entry name" value="HTH_LUXR_2"/>
    <property type="match status" value="1"/>
</dbReference>
<dbReference type="GO" id="GO:0006355">
    <property type="term" value="P:regulation of DNA-templated transcription"/>
    <property type="evidence" value="ECO:0007669"/>
    <property type="project" value="InterPro"/>
</dbReference>
<dbReference type="Pfam" id="PF00196">
    <property type="entry name" value="GerE"/>
    <property type="match status" value="1"/>
</dbReference>
<keyword evidence="2" id="KW-0597">Phosphoprotein</keyword>
<evidence type="ECO:0000313" key="6">
    <source>
        <dbReference type="Proteomes" id="UP000219565"/>
    </source>
</evidence>
<feature type="domain" description="HTH luxR-type" evidence="3">
    <location>
        <begin position="177"/>
        <end position="242"/>
    </location>
</feature>
<dbReference type="InterPro" id="IPR011006">
    <property type="entry name" value="CheY-like_superfamily"/>
</dbReference>
<dbReference type="InterPro" id="IPR016032">
    <property type="entry name" value="Sig_transdc_resp-reg_C-effctor"/>
</dbReference>
<dbReference type="AlphaFoldDB" id="A0A285L4L9"/>
<dbReference type="SUPFAM" id="SSF52172">
    <property type="entry name" value="CheY-like"/>
    <property type="match status" value="1"/>
</dbReference>
<dbReference type="Pfam" id="PF00072">
    <property type="entry name" value="Response_reg"/>
    <property type="match status" value="1"/>
</dbReference>
<evidence type="ECO:0000256" key="2">
    <source>
        <dbReference type="PROSITE-ProRule" id="PRU00169"/>
    </source>
</evidence>
<organism evidence="5 6">
    <name type="scientific">Nocardia amikacinitolerans</name>
    <dbReference type="NCBI Taxonomy" id="756689"/>
    <lineage>
        <taxon>Bacteria</taxon>
        <taxon>Bacillati</taxon>
        <taxon>Actinomycetota</taxon>
        <taxon>Actinomycetes</taxon>
        <taxon>Mycobacteriales</taxon>
        <taxon>Nocardiaceae</taxon>
        <taxon>Nocardia</taxon>
    </lineage>
</organism>
<gene>
    <name evidence="5" type="ORF">SAMN04244553_1758</name>
</gene>
<dbReference type="InterPro" id="IPR000792">
    <property type="entry name" value="Tscrpt_reg_LuxR_C"/>
</dbReference>
<evidence type="ECO:0000259" key="3">
    <source>
        <dbReference type="PROSITE" id="PS50043"/>
    </source>
</evidence>
<reference evidence="5 6" key="1">
    <citation type="submission" date="2017-09" db="EMBL/GenBank/DDBJ databases">
        <authorList>
            <person name="Ehlers B."/>
            <person name="Leendertz F.H."/>
        </authorList>
    </citation>
    <scope>NUCLEOTIDE SEQUENCE [LARGE SCALE GENOMIC DNA]</scope>
    <source>
        <strain evidence="5 6">DSM 45537</strain>
    </source>
</reference>